<accession>A0ACD1G5Z6</accession>
<evidence type="ECO:0000313" key="2">
    <source>
        <dbReference type="Proteomes" id="UP000249057"/>
    </source>
</evidence>
<proteinExistence type="predicted"/>
<keyword evidence="2" id="KW-1185">Reference proteome</keyword>
<evidence type="ECO:0000313" key="1">
    <source>
        <dbReference type="EMBL" id="RAH44682.1"/>
    </source>
</evidence>
<protein>
    <submittedName>
        <fullName evidence="1">RNA polymerase II transcription initiation</fullName>
    </submittedName>
</protein>
<organism evidence="1 2">
    <name type="scientific">Aspergillus brunneoviolaceus CBS 621.78</name>
    <dbReference type="NCBI Taxonomy" id="1450534"/>
    <lineage>
        <taxon>Eukaryota</taxon>
        <taxon>Fungi</taxon>
        <taxon>Dikarya</taxon>
        <taxon>Ascomycota</taxon>
        <taxon>Pezizomycotina</taxon>
        <taxon>Eurotiomycetes</taxon>
        <taxon>Eurotiomycetidae</taxon>
        <taxon>Eurotiales</taxon>
        <taxon>Aspergillaceae</taxon>
        <taxon>Aspergillus</taxon>
        <taxon>Aspergillus subgen. Circumdati</taxon>
    </lineage>
</organism>
<dbReference type="EMBL" id="KZ825351">
    <property type="protein sequence ID" value="RAH44682.1"/>
    <property type="molecule type" value="Genomic_DNA"/>
</dbReference>
<sequence length="450" mass="48980">MIEDDFYRTSSQYRLWSFTAASLQAQRATTNAVASDRVRAAIRRAQEARRSATSSATGTPVPEVEGSTSTSTSTNHPAKAEEKPIECLTPEEEQQTVSYYCEQIIQLGEAYKPPLPTIVRATAIQYLRRFYLTNSPMTYHPKQIMPCALFLATKTDNYYMSLRQFADGVPGDTTAEDIIAPEFVVMQSLRFTFDVRHPFRGLEGGIMELQALAAGQGQPAPHLAATTQTQTPESLQRGLLALPLSSSSKNITDRIARAHHTTREILKSAAQITDVYFLFTPAQIWLAALMLADRALAEYYLDTKLGTPAPSSSVQEAEAADGLAALRPKLLRTLNDCAVMLQAYKPLASDPDQMKTLRRIIGKKLYHCQNPEKVNLGGAGQKRIPAAALASSAAAAAAAATPTGGVDSGASESEMERLAKKRKLETAAESSSGSKDIFGGELVMQRTKER</sequence>
<reference evidence="1" key="1">
    <citation type="submission" date="2018-02" db="EMBL/GenBank/DDBJ databases">
        <title>The genomes of Aspergillus section Nigri reveals drivers in fungal speciation.</title>
        <authorList>
            <consortium name="DOE Joint Genome Institute"/>
            <person name="Vesth T.C."/>
            <person name="Nybo J."/>
            <person name="Theobald S."/>
            <person name="Brandl J."/>
            <person name="Frisvad J.C."/>
            <person name="Nielsen K.F."/>
            <person name="Lyhne E.K."/>
            <person name="Kogle M.E."/>
            <person name="Kuo A."/>
            <person name="Riley R."/>
            <person name="Clum A."/>
            <person name="Nolan M."/>
            <person name="Lipzen A."/>
            <person name="Salamov A."/>
            <person name="Henrissat B."/>
            <person name="Wiebenga A."/>
            <person name="De vries R.P."/>
            <person name="Grigoriev I.V."/>
            <person name="Mortensen U.H."/>
            <person name="Andersen M.R."/>
            <person name="Baker S.E."/>
        </authorList>
    </citation>
    <scope>NUCLEOTIDE SEQUENCE</scope>
    <source>
        <strain evidence="1">CBS 621.78</strain>
    </source>
</reference>
<gene>
    <name evidence="1" type="ORF">BO95DRAFT_474260</name>
</gene>
<dbReference type="Proteomes" id="UP000249057">
    <property type="component" value="Unassembled WGS sequence"/>
</dbReference>
<name>A0ACD1G5Z6_9EURO</name>